<feature type="transmembrane region" description="Helical" evidence="7">
    <location>
        <begin position="60"/>
        <end position="80"/>
    </location>
</feature>
<protein>
    <recommendedName>
        <fullName evidence="7">Phosphatidylglycerol--prolipoprotein diacylglyceryl transferase</fullName>
        <ecNumber evidence="7">2.5.1.145</ecNumber>
    </recommendedName>
</protein>
<evidence type="ECO:0000256" key="7">
    <source>
        <dbReference type="HAMAP-Rule" id="MF_01147"/>
    </source>
</evidence>
<keyword evidence="6 7" id="KW-0472">Membrane</keyword>
<dbReference type="NCBIfam" id="TIGR00544">
    <property type="entry name" value="lgt"/>
    <property type="match status" value="1"/>
</dbReference>
<dbReference type="EC" id="2.5.1.145" evidence="7"/>
<dbReference type="HAMAP" id="MF_01147">
    <property type="entry name" value="Lgt"/>
    <property type="match status" value="1"/>
</dbReference>
<proteinExistence type="inferred from homology"/>
<dbReference type="eggNOG" id="COG0682">
    <property type="taxonomic scope" value="Bacteria"/>
</dbReference>
<accession>A0A0A2G551</accession>
<comment type="catalytic activity">
    <reaction evidence="7">
        <text>L-cysteinyl-[prolipoprotein] + a 1,2-diacyl-sn-glycero-3-phospho-(1'-sn-glycerol) = an S-1,2-diacyl-sn-glyceryl-L-cysteinyl-[prolipoprotein] + sn-glycerol 1-phosphate + H(+)</text>
        <dbReference type="Rhea" id="RHEA:56712"/>
        <dbReference type="Rhea" id="RHEA-COMP:14679"/>
        <dbReference type="Rhea" id="RHEA-COMP:14680"/>
        <dbReference type="ChEBI" id="CHEBI:15378"/>
        <dbReference type="ChEBI" id="CHEBI:29950"/>
        <dbReference type="ChEBI" id="CHEBI:57685"/>
        <dbReference type="ChEBI" id="CHEBI:64716"/>
        <dbReference type="ChEBI" id="CHEBI:140658"/>
        <dbReference type="EC" id="2.5.1.145"/>
    </reaction>
</comment>
<evidence type="ECO:0000256" key="5">
    <source>
        <dbReference type="ARBA" id="ARBA00022989"/>
    </source>
</evidence>
<dbReference type="STRING" id="266762.HQ36_06930"/>
<feature type="transmembrane region" description="Helical" evidence="7">
    <location>
        <begin position="26"/>
        <end position="48"/>
    </location>
</feature>
<comment type="function">
    <text evidence="7">Catalyzes the transfer of the diacylglyceryl group from phosphatidylglycerol to the sulfhydryl group of the N-terminal cysteine of a prolipoprotein, the first step in the formation of mature lipoproteins.</text>
</comment>
<keyword evidence="4 7" id="KW-0812">Transmembrane</keyword>
<feature type="transmembrane region" description="Helical" evidence="7">
    <location>
        <begin position="100"/>
        <end position="117"/>
    </location>
</feature>
<keyword evidence="5 7" id="KW-1133">Transmembrane helix</keyword>
<comment type="similarity">
    <text evidence="1 7">Belongs to the Lgt family.</text>
</comment>
<evidence type="ECO:0000256" key="3">
    <source>
        <dbReference type="ARBA" id="ARBA00022679"/>
    </source>
</evidence>
<feature type="transmembrane region" description="Helical" evidence="7">
    <location>
        <begin position="251"/>
        <end position="270"/>
    </location>
</feature>
<gene>
    <name evidence="7" type="primary">lgt</name>
    <name evidence="8" type="ORF">HQ36_06930</name>
</gene>
<feature type="binding site" evidence="7">
    <location>
        <position position="144"/>
    </location>
    <ligand>
        <name>a 1,2-diacyl-sn-glycero-3-phospho-(1'-sn-glycerol)</name>
        <dbReference type="ChEBI" id="CHEBI:64716"/>
    </ligand>
</feature>
<dbReference type="GO" id="GO:0005886">
    <property type="term" value="C:plasma membrane"/>
    <property type="evidence" value="ECO:0007669"/>
    <property type="project" value="UniProtKB-SubCell"/>
</dbReference>
<dbReference type="PANTHER" id="PTHR30589">
    <property type="entry name" value="PROLIPOPROTEIN DIACYLGLYCERYL TRANSFERASE"/>
    <property type="match status" value="1"/>
</dbReference>
<dbReference type="PANTHER" id="PTHR30589:SF0">
    <property type="entry name" value="PHOSPHATIDYLGLYCEROL--PROLIPOPROTEIN DIACYLGLYCERYL TRANSFERASE"/>
    <property type="match status" value="1"/>
</dbReference>
<comment type="subcellular location">
    <subcellularLocation>
        <location evidence="7">Cell membrane</location>
        <topology evidence="7">Multi-pass membrane protein</topology>
    </subcellularLocation>
</comment>
<evidence type="ECO:0000256" key="4">
    <source>
        <dbReference type="ARBA" id="ARBA00022692"/>
    </source>
</evidence>
<dbReference type="GO" id="GO:0008961">
    <property type="term" value="F:phosphatidylglycerol-prolipoprotein diacylglyceryl transferase activity"/>
    <property type="evidence" value="ECO:0007669"/>
    <property type="project" value="UniProtKB-UniRule"/>
</dbReference>
<keyword evidence="2 7" id="KW-1003">Cell membrane</keyword>
<dbReference type="UniPathway" id="UPA00664"/>
<sequence>MSSILNTILWDVDPALFSFLGREVRWYGLLFGLGLFFLGPWIVARIWKKEQLPQNWYDKLFWYVVLGTVLGARLGHCFFYEPLYYLANPVEIFKVWEGGLASHGGTLGIIIAIWIYSRKVSHKPMIWTLDRLAVPVGLVAALIRIGNLMNSEIFGRPTTLPWGFQFMRSPEYLSLNTSLGCHPTAIYEALAYLVVFGVCMWLYWKKDAALHRPGLIVGFFLFGTFIARLIIESVKLVQEPWETDMVQAIGLNQGQLLSIPFIAAGLYLIIRALRRPQEV</sequence>
<dbReference type="AlphaFoldDB" id="A0A0A2G551"/>
<evidence type="ECO:0000256" key="6">
    <source>
        <dbReference type="ARBA" id="ARBA00023136"/>
    </source>
</evidence>
<evidence type="ECO:0000256" key="2">
    <source>
        <dbReference type="ARBA" id="ARBA00022475"/>
    </source>
</evidence>
<reference evidence="8 9" key="1">
    <citation type="submission" date="2014-08" db="EMBL/GenBank/DDBJ databases">
        <title>Porphyromonas gingivicanis strain:COT-022_OH1391 Genome sequencing.</title>
        <authorList>
            <person name="Wallis C."/>
            <person name="Deusch O."/>
            <person name="O'Flynn C."/>
            <person name="Davis I."/>
            <person name="Jospin G."/>
            <person name="Darling A.E."/>
            <person name="Coil D.A."/>
            <person name="Alexiev A."/>
            <person name="Horsfall A."/>
            <person name="Kirkwood N."/>
            <person name="Harris S."/>
            <person name="Eisen J.A."/>
        </authorList>
    </citation>
    <scope>NUCLEOTIDE SEQUENCE [LARGE SCALE GENOMIC DNA]</scope>
    <source>
        <strain evidence="9">COT-022 OH1391</strain>
    </source>
</reference>
<evidence type="ECO:0000256" key="1">
    <source>
        <dbReference type="ARBA" id="ARBA00007150"/>
    </source>
</evidence>
<dbReference type="EMBL" id="JQZW01000012">
    <property type="protein sequence ID" value="KGN97602.1"/>
    <property type="molecule type" value="Genomic_DNA"/>
</dbReference>
<organism evidence="8 9">
    <name type="scientific">Porphyromonas gingivicanis</name>
    <dbReference type="NCBI Taxonomy" id="266762"/>
    <lineage>
        <taxon>Bacteria</taxon>
        <taxon>Pseudomonadati</taxon>
        <taxon>Bacteroidota</taxon>
        <taxon>Bacteroidia</taxon>
        <taxon>Bacteroidales</taxon>
        <taxon>Porphyromonadaceae</taxon>
        <taxon>Porphyromonas</taxon>
    </lineage>
</organism>
<comment type="caution">
    <text evidence="8">The sequence shown here is derived from an EMBL/GenBank/DDBJ whole genome shotgun (WGS) entry which is preliminary data.</text>
</comment>
<dbReference type="Pfam" id="PF01790">
    <property type="entry name" value="LGT"/>
    <property type="match status" value="1"/>
</dbReference>
<dbReference type="GO" id="GO:0042158">
    <property type="term" value="P:lipoprotein biosynthetic process"/>
    <property type="evidence" value="ECO:0007669"/>
    <property type="project" value="UniProtKB-UniRule"/>
</dbReference>
<dbReference type="OrthoDB" id="871140at2"/>
<keyword evidence="8" id="KW-0449">Lipoprotein</keyword>
<dbReference type="InterPro" id="IPR001640">
    <property type="entry name" value="Lgt"/>
</dbReference>
<name>A0A0A2G551_9PORP</name>
<comment type="pathway">
    <text evidence="7">Protein modification; lipoprotein biosynthesis (diacylglyceryl transfer).</text>
</comment>
<dbReference type="Proteomes" id="UP000030134">
    <property type="component" value="Unassembled WGS sequence"/>
</dbReference>
<feature type="transmembrane region" description="Helical" evidence="7">
    <location>
        <begin position="215"/>
        <end position="231"/>
    </location>
</feature>
<evidence type="ECO:0000313" key="8">
    <source>
        <dbReference type="EMBL" id="KGN97602.1"/>
    </source>
</evidence>
<feature type="transmembrane region" description="Helical" evidence="7">
    <location>
        <begin position="185"/>
        <end position="203"/>
    </location>
</feature>
<keyword evidence="9" id="KW-1185">Reference proteome</keyword>
<evidence type="ECO:0000313" key="9">
    <source>
        <dbReference type="Proteomes" id="UP000030134"/>
    </source>
</evidence>
<feature type="transmembrane region" description="Helical" evidence="7">
    <location>
        <begin position="129"/>
        <end position="149"/>
    </location>
</feature>
<keyword evidence="3 7" id="KW-0808">Transferase</keyword>
<dbReference type="RefSeq" id="WP_036884629.1">
    <property type="nucleotide sequence ID" value="NZ_JQZW01000012.1"/>
</dbReference>